<dbReference type="PRINTS" id="PR00506">
    <property type="entry name" value="D21N6MTFRASE"/>
</dbReference>
<keyword evidence="1 5" id="KW-0489">Methyltransferase</keyword>
<reference evidence="5" key="1">
    <citation type="submission" date="2019-01" db="EMBL/GenBank/DDBJ databases">
        <authorList>
            <consortium name="Pathogen Informatics"/>
        </authorList>
    </citation>
    <scope>NUCLEOTIDE SEQUENCE [LARGE SCALE GENOMIC DNA]</scope>
    <source>
        <strain evidence="5">NCTC10113</strain>
    </source>
</reference>
<dbReference type="GO" id="GO:0032259">
    <property type="term" value="P:methylation"/>
    <property type="evidence" value="ECO:0007669"/>
    <property type="project" value="UniProtKB-KW"/>
</dbReference>
<evidence type="ECO:0000256" key="3">
    <source>
        <dbReference type="ARBA" id="ARBA00022691"/>
    </source>
</evidence>
<keyword evidence="5" id="KW-0614">Plasmid</keyword>
<proteinExistence type="predicted"/>
<accession>A0A448ZY50</accession>
<dbReference type="Gene3D" id="3.40.50.150">
    <property type="entry name" value="Vaccinia Virus protein VP39"/>
    <property type="match status" value="1"/>
</dbReference>
<protein>
    <submittedName>
        <fullName evidence="5">Type III restriction-modification system: methylase</fullName>
    </submittedName>
</protein>
<dbReference type="AlphaFoldDB" id="A0A448ZY50"/>
<dbReference type="SUPFAM" id="SSF53335">
    <property type="entry name" value="S-adenosyl-L-methionine-dependent methyltransferases"/>
    <property type="match status" value="1"/>
</dbReference>
<dbReference type="RefSeq" id="WP_129619850.1">
    <property type="nucleotide sequence ID" value="NZ_LR214938.2"/>
</dbReference>
<dbReference type="GO" id="GO:0008170">
    <property type="term" value="F:N-methyltransferase activity"/>
    <property type="evidence" value="ECO:0007669"/>
    <property type="project" value="InterPro"/>
</dbReference>
<evidence type="ECO:0000259" key="4">
    <source>
        <dbReference type="Pfam" id="PF01555"/>
    </source>
</evidence>
<evidence type="ECO:0000256" key="1">
    <source>
        <dbReference type="ARBA" id="ARBA00022603"/>
    </source>
</evidence>
<name>A0A448ZY50_METSV</name>
<geneLocation type="plasmid" evidence="5">
    <name>2</name>
</geneLocation>
<organism evidence="5">
    <name type="scientific">Metamycoplasma salivarium</name>
    <name type="common">Mycoplasma salivarium</name>
    <dbReference type="NCBI Taxonomy" id="2124"/>
    <lineage>
        <taxon>Bacteria</taxon>
        <taxon>Bacillati</taxon>
        <taxon>Mycoplasmatota</taxon>
        <taxon>Mycoplasmoidales</taxon>
        <taxon>Metamycoplasmataceae</taxon>
        <taxon>Metamycoplasma</taxon>
    </lineage>
</organism>
<dbReference type="InterPro" id="IPR029063">
    <property type="entry name" value="SAM-dependent_MTases_sf"/>
</dbReference>
<dbReference type="GO" id="GO:0003677">
    <property type="term" value="F:DNA binding"/>
    <property type="evidence" value="ECO:0007669"/>
    <property type="project" value="InterPro"/>
</dbReference>
<feature type="domain" description="DNA methylase N-4/N-6" evidence="4">
    <location>
        <begin position="4"/>
        <end position="307"/>
    </location>
</feature>
<dbReference type="Pfam" id="PF01555">
    <property type="entry name" value="N6_N4_Mtase"/>
    <property type="match status" value="1"/>
</dbReference>
<evidence type="ECO:0000313" key="5">
    <source>
        <dbReference type="EMBL" id="VEU56178.1"/>
    </source>
</evidence>
<keyword evidence="2" id="KW-0808">Transferase</keyword>
<gene>
    <name evidence="5" type="ORF">NCTC10113_01066</name>
</gene>
<dbReference type="InterPro" id="IPR002941">
    <property type="entry name" value="DNA_methylase_N4/N6"/>
</dbReference>
<dbReference type="InterPro" id="IPR002295">
    <property type="entry name" value="N4/N6-MTase_EcoPI_Mod-like"/>
</dbReference>
<evidence type="ECO:0000256" key="2">
    <source>
        <dbReference type="ARBA" id="ARBA00022679"/>
    </source>
</evidence>
<keyword evidence="3" id="KW-0949">S-adenosyl-L-methionine</keyword>
<dbReference type="EMBL" id="LR214939">
    <property type="protein sequence ID" value="VEU56178.1"/>
    <property type="molecule type" value="Genomic_DNA"/>
</dbReference>
<sequence length="401" mass="46732">MIKYVKWTFKIGKTTLKDDGVIFVSLDDNEQAYLKILMDEIFGEENFVSNIVWVKKWGPGGNTSFDYSIVKNTEYILCYARNINNRNFGYLIHNEEKLKKLGYTNKDKYFDERGYYKLTFLFRPSSTGSFQYIKSLDYPILAPDGTEFNLHVNKHKPESGCYTWGYDAYKIGNKLGFIEVKKNDKDEWVAFRKQYQFVKFDPKSKQIRRVMAGQEFENIIDNIFSQEGGADIVKIFSDKNKFDFPKPTNLIKYILKMSSTKKNIKILDFYAGSGTTGHAVMELNKEDGGNRTYTLVTNNENNIGYDVCYERIYRINNGIGTKGESFEWTNKNKPYKQNLNVFSIEYYDTSILKKNDNDSIAKIKKTLAKEIEEFGITPSTNFNVDIYYDLLSLKPILKEDR</sequence>